<proteinExistence type="predicted"/>
<evidence type="ECO:0000256" key="2">
    <source>
        <dbReference type="ARBA" id="ARBA00023125"/>
    </source>
</evidence>
<accession>A0A1J7BL91</accession>
<dbReference type="STRING" id="1428644.BIV57_01110"/>
<feature type="domain" description="HTH araC/xylS-type" evidence="4">
    <location>
        <begin position="1"/>
        <end position="71"/>
    </location>
</feature>
<dbReference type="InterPro" id="IPR018062">
    <property type="entry name" value="HTH_AraC-typ_CS"/>
</dbReference>
<evidence type="ECO:0000313" key="5">
    <source>
        <dbReference type="EMBL" id="OIV39463.1"/>
    </source>
</evidence>
<dbReference type="Pfam" id="PF12833">
    <property type="entry name" value="HTH_18"/>
    <property type="match status" value="1"/>
</dbReference>
<keyword evidence="3" id="KW-0804">Transcription</keyword>
<dbReference type="InterPro" id="IPR053142">
    <property type="entry name" value="PchR_regulatory_protein"/>
</dbReference>
<dbReference type="PROSITE" id="PS01124">
    <property type="entry name" value="HTH_ARAC_FAMILY_2"/>
    <property type="match status" value="1"/>
</dbReference>
<gene>
    <name evidence="5" type="ORF">BIV57_01110</name>
</gene>
<evidence type="ECO:0000259" key="4">
    <source>
        <dbReference type="PROSITE" id="PS01124"/>
    </source>
</evidence>
<keyword evidence="6" id="KW-1185">Reference proteome</keyword>
<dbReference type="GO" id="GO:0043565">
    <property type="term" value="F:sequence-specific DNA binding"/>
    <property type="evidence" value="ECO:0007669"/>
    <property type="project" value="InterPro"/>
</dbReference>
<dbReference type="EMBL" id="MLCF01000002">
    <property type="protein sequence ID" value="OIV39463.1"/>
    <property type="molecule type" value="Genomic_DNA"/>
</dbReference>
<evidence type="ECO:0000256" key="1">
    <source>
        <dbReference type="ARBA" id="ARBA00023015"/>
    </source>
</evidence>
<evidence type="ECO:0000313" key="6">
    <source>
        <dbReference type="Proteomes" id="UP000243342"/>
    </source>
</evidence>
<dbReference type="GO" id="GO:0003700">
    <property type="term" value="F:DNA-binding transcription factor activity"/>
    <property type="evidence" value="ECO:0007669"/>
    <property type="project" value="InterPro"/>
</dbReference>
<reference evidence="5 6" key="1">
    <citation type="submission" date="2016-10" db="EMBL/GenBank/DDBJ databases">
        <title>Genome sequence of Streptomyces gilvigriseus MUSC 26.</title>
        <authorList>
            <person name="Lee L.-H."/>
            <person name="Ser H.-L."/>
        </authorList>
    </citation>
    <scope>NUCLEOTIDE SEQUENCE [LARGE SCALE GENOMIC DNA]</scope>
    <source>
        <strain evidence="5 6">MUSC 26</strain>
    </source>
</reference>
<keyword evidence="2" id="KW-0238">DNA-binding</keyword>
<organism evidence="5 6">
    <name type="scientific">Mangrovactinospora gilvigrisea</name>
    <dbReference type="NCBI Taxonomy" id="1428644"/>
    <lineage>
        <taxon>Bacteria</taxon>
        <taxon>Bacillati</taxon>
        <taxon>Actinomycetota</taxon>
        <taxon>Actinomycetes</taxon>
        <taxon>Kitasatosporales</taxon>
        <taxon>Streptomycetaceae</taxon>
        <taxon>Mangrovactinospora</taxon>
    </lineage>
</organism>
<protein>
    <recommendedName>
        <fullName evidence="4">HTH araC/xylS-type domain-containing protein</fullName>
    </recommendedName>
</protein>
<keyword evidence="1" id="KW-0805">Transcription regulation</keyword>
<evidence type="ECO:0000256" key="3">
    <source>
        <dbReference type="ARBA" id="ARBA00023163"/>
    </source>
</evidence>
<dbReference type="SUPFAM" id="SSF46689">
    <property type="entry name" value="Homeodomain-like"/>
    <property type="match status" value="1"/>
</dbReference>
<dbReference type="Proteomes" id="UP000243342">
    <property type="component" value="Unassembled WGS sequence"/>
</dbReference>
<dbReference type="SMART" id="SM00342">
    <property type="entry name" value="HTH_ARAC"/>
    <property type="match status" value="1"/>
</dbReference>
<dbReference type="PANTHER" id="PTHR47893:SF1">
    <property type="entry name" value="REGULATORY PROTEIN PCHR"/>
    <property type="match status" value="1"/>
</dbReference>
<name>A0A1J7BL91_9ACTN</name>
<dbReference type="PANTHER" id="PTHR47893">
    <property type="entry name" value="REGULATORY PROTEIN PCHR"/>
    <property type="match status" value="1"/>
</dbReference>
<dbReference type="InterPro" id="IPR018060">
    <property type="entry name" value="HTH_AraC"/>
</dbReference>
<comment type="caution">
    <text evidence="5">The sequence shown here is derived from an EMBL/GenBank/DDBJ whole genome shotgun (WGS) entry which is preliminary data.</text>
</comment>
<dbReference type="AlphaFoldDB" id="A0A1J7BL91"/>
<dbReference type="Gene3D" id="1.10.10.60">
    <property type="entry name" value="Homeodomain-like"/>
    <property type="match status" value="1"/>
</dbReference>
<sequence>MQYAFRRHLNTSPLTYLRTVRLDLARRQLLAAAAASTTITEVAARWGFTASHFAALYRRSYGHPPTLDLHTQP</sequence>
<dbReference type="PROSITE" id="PS00041">
    <property type="entry name" value="HTH_ARAC_FAMILY_1"/>
    <property type="match status" value="1"/>
</dbReference>
<dbReference type="InterPro" id="IPR009057">
    <property type="entry name" value="Homeodomain-like_sf"/>
</dbReference>